<dbReference type="Proteomes" id="UP001375240">
    <property type="component" value="Unassembled WGS sequence"/>
</dbReference>
<protein>
    <submittedName>
        <fullName evidence="2">Uncharacterized protein</fullName>
    </submittedName>
</protein>
<feature type="compositionally biased region" description="Pro residues" evidence="1">
    <location>
        <begin position="199"/>
        <end position="212"/>
    </location>
</feature>
<dbReference type="AlphaFoldDB" id="A0AAV9UKY2"/>
<feature type="compositionally biased region" description="Low complexity" evidence="1">
    <location>
        <begin position="161"/>
        <end position="188"/>
    </location>
</feature>
<name>A0AAV9UKY2_9PEZI</name>
<feature type="compositionally biased region" description="Low complexity" evidence="1">
    <location>
        <begin position="242"/>
        <end position="258"/>
    </location>
</feature>
<reference evidence="2 3" key="1">
    <citation type="submission" date="2019-10" db="EMBL/GenBank/DDBJ databases">
        <authorList>
            <person name="Palmer J.M."/>
        </authorList>
    </citation>
    <scope>NUCLEOTIDE SEQUENCE [LARGE SCALE GENOMIC DNA]</scope>
    <source>
        <strain evidence="2 3">TWF696</strain>
    </source>
</reference>
<evidence type="ECO:0000313" key="2">
    <source>
        <dbReference type="EMBL" id="KAK6341535.1"/>
    </source>
</evidence>
<dbReference type="EMBL" id="JAVHNQ010000007">
    <property type="protein sequence ID" value="KAK6341535.1"/>
    <property type="molecule type" value="Genomic_DNA"/>
</dbReference>
<organism evidence="2 3">
    <name type="scientific">Orbilia brochopaga</name>
    <dbReference type="NCBI Taxonomy" id="3140254"/>
    <lineage>
        <taxon>Eukaryota</taxon>
        <taxon>Fungi</taxon>
        <taxon>Dikarya</taxon>
        <taxon>Ascomycota</taxon>
        <taxon>Pezizomycotina</taxon>
        <taxon>Orbiliomycetes</taxon>
        <taxon>Orbiliales</taxon>
        <taxon>Orbiliaceae</taxon>
        <taxon>Orbilia</taxon>
    </lineage>
</organism>
<keyword evidence="3" id="KW-1185">Reference proteome</keyword>
<feature type="compositionally biased region" description="Basic and acidic residues" evidence="1">
    <location>
        <begin position="61"/>
        <end position="83"/>
    </location>
</feature>
<feature type="compositionally biased region" description="Acidic residues" evidence="1">
    <location>
        <begin position="475"/>
        <end position="486"/>
    </location>
</feature>
<comment type="caution">
    <text evidence="2">The sequence shown here is derived from an EMBL/GenBank/DDBJ whole genome shotgun (WGS) entry which is preliminary data.</text>
</comment>
<feature type="compositionally biased region" description="Basic residues" evidence="1">
    <location>
        <begin position="222"/>
        <end position="241"/>
    </location>
</feature>
<gene>
    <name evidence="2" type="ORF">TWF696_008607</name>
</gene>
<feature type="compositionally biased region" description="Basic and acidic residues" evidence="1">
    <location>
        <begin position="445"/>
        <end position="455"/>
    </location>
</feature>
<evidence type="ECO:0000256" key="1">
    <source>
        <dbReference type="SAM" id="MobiDB-lite"/>
    </source>
</evidence>
<feature type="compositionally biased region" description="Basic and acidic residues" evidence="1">
    <location>
        <begin position="1"/>
        <end position="10"/>
    </location>
</feature>
<feature type="compositionally biased region" description="Polar residues" evidence="1">
    <location>
        <begin position="278"/>
        <end position="289"/>
    </location>
</feature>
<proteinExistence type="predicted"/>
<accession>A0AAV9UKY2</accession>
<feature type="region of interest" description="Disordered" evidence="1">
    <location>
        <begin position="34"/>
        <end position="93"/>
    </location>
</feature>
<sequence>MGDKKKPRTPEEEDEEKKNFIRGFEASSMLLAGLLPGCNHSTPAKRPRLETPLDSEEEEQAEKKEEKKKEGKKKEGKKKEEKPKKKSNLTADERAFMGHLEKFITEIPADPGLGLGPEEGPMRIMKVGNYALPLSMYKKTARDASTLKIPSSAETTPTKSPAPGASDPSPSTKSPAPAASSPSPLAKSHQPPKRSHSPEPTPTKPPPAPYVPPKAVELPVKKPPKGKKSKRAKKALAKQRRLAAVADGSSDSNSSSASDTDKDDPPPRDSLLPGAAESSKQAALSPSTPQKRRVTEIPIEETEEAKIAVNPPLLELLQDLSIFYKWKPEEFFKLNRNSIRAFFHIYNREYMPPVRYSDGTVLLSFIHNIYVQQYWIAWVREALMLLLKEPYCSMIKPDDACEIARAVGDYEFLRQLAPIFKNRAVDDREAGLGIRESPAASVADGDSKEVAEESKGNSQGEKKRKRGRSEAGKEDETEAAVEDDVGEPVKERRLTIASLFEDE</sequence>
<feature type="compositionally biased region" description="Polar residues" evidence="1">
    <location>
        <begin position="148"/>
        <end position="159"/>
    </location>
</feature>
<feature type="region of interest" description="Disordered" evidence="1">
    <location>
        <begin position="1"/>
        <end position="21"/>
    </location>
</feature>
<evidence type="ECO:0000313" key="3">
    <source>
        <dbReference type="Proteomes" id="UP001375240"/>
    </source>
</evidence>
<feature type="region of interest" description="Disordered" evidence="1">
    <location>
        <begin position="436"/>
        <end position="503"/>
    </location>
</feature>
<feature type="region of interest" description="Disordered" evidence="1">
    <location>
        <begin position="142"/>
        <end position="297"/>
    </location>
</feature>